<comment type="caution">
    <text evidence="2">The sequence shown here is derived from an EMBL/GenBank/DDBJ whole genome shotgun (WGS) entry which is preliminary data.</text>
</comment>
<dbReference type="RefSeq" id="WP_069666354.1">
    <property type="nucleotide sequence ID" value="NZ_CP180205.1"/>
</dbReference>
<evidence type="ECO:0000313" key="4">
    <source>
        <dbReference type="Proteomes" id="UP001150001"/>
    </source>
</evidence>
<name>A0A178JGB0_9VIBR</name>
<organism evidence="2 3">
    <name type="scientific">Vibrio europaeus</name>
    <dbReference type="NCBI Taxonomy" id="300876"/>
    <lineage>
        <taxon>Bacteria</taxon>
        <taxon>Pseudomonadati</taxon>
        <taxon>Pseudomonadota</taxon>
        <taxon>Gammaproteobacteria</taxon>
        <taxon>Vibrionales</taxon>
        <taxon>Vibrionaceae</taxon>
        <taxon>Vibrio</taxon>
        <taxon>Vibrio oreintalis group</taxon>
    </lineage>
</organism>
<dbReference type="OrthoDB" id="6228409at2"/>
<dbReference type="AlphaFoldDB" id="A0A178JGB0"/>
<dbReference type="EMBL" id="JAPFIT010000026">
    <property type="protein sequence ID" value="MDC5742577.1"/>
    <property type="molecule type" value="Genomic_DNA"/>
</dbReference>
<evidence type="ECO:0000313" key="1">
    <source>
        <dbReference type="EMBL" id="MDC5742577.1"/>
    </source>
</evidence>
<accession>A0A178JGB0</accession>
<evidence type="ECO:0008006" key="5">
    <source>
        <dbReference type="Google" id="ProtNLM"/>
    </source>
</evidence>
<reference evidence="1" key="2">
    <citation type="submission" date="2022-11" db="EMBL/GenBank/DDBJ databases">
        <title>Role of the vibriolysin VemA secreted by the emergent pathogen Vibrio europaeus in the colonization of Manila clam mucus.</title>
        <authorList>
            <person name="Martinez C."/>
            <person name="Rodriguez S."/>
            <person name="Vences A."/>
            <person name="Barja J.L."/>
            <person name="Toranzo A.E."/>
            <person name="Dubert J."/>
        </authorList>
    </citation>
    <scope>NUCLEOTIDE SEQUENCE</scope>
    <source>
        <strain evidence="1">3454</strain>
    </source>
</reference>
<dbReference type="EMBL" id="LUAX01000001">
    <property type="protein sequence ID" value="OAN00427.1"/>
    <property type="molecule type" value="Genomic_DNA"/>
</dbReference>
<gene>
    <name evidence="2" type="ORF">AZ468_04685</name>
    <name evidence="1" type="ORF">OPW20_21165</name>
</gene>
<keyword evidence="4" id="KW-1185">Reference proteome</keyword>
<reference evidence="2 3" key="1">
    <citation type="submission" date="2016-03" db="EMBL/GenBank/DDBJ databases">
        <title>Draft genome sequence of the Vibrio tubiashii subs. europaeus.</title>
        <authorList>
            <person name="Spinard E."/>
            <person name="Dubert J."/>
            <person name="Nelson D.R."/>
            <person name="Barja J.L."/>
        </authorList>
    </citation>
    <scope>NUCLEOTIDE SEQUENCE [LARGE SCALE GENOMIC DNA]</scope>
    <source>
        <strain evidence="3">PP-638</strain>
        <strain evidence="2">PP2-638</strain>
    </source>
</reference>
<dbReference type="Proteomes" id="UP001150001">
    <property type="component" value="Unassembled WGS sequence"/>
</dbReference>
<dbReference type="Proteomes" id="UP000094761">
    <property type="component" value="Unassembled WGS sequence"/>
</dbReference>
<evidence type="ECO:0000313" key="3">
    <source>
        <dbReference type="Proteomes" id="UP000094761"/>
    </source>
</evidence>
<dbReference type="GeneID" id="78074980"/>
<protein>
    <recommendedName>
        <fullName evidence="5">STAS domain-containing protein</fullName>
    </recommendedName>
</protein>
<sequence>MIVTIEGPSFYGQDDEEVFFACLYSLPEFEKVVGVGLNLEIHFKSSVSGDVIRRLLVICRRWGVDVSSLKNQISCLEVESLFWDKDISLP</sequence>
<evidence type="ECO:0000313" key="2">
    <source>
        <dbReference type="EMBL" id="OAN00427.1"/>
    </source>
</evidence>
<proteinExistence type="predicted"/>